<evidence type="ECO:0000313" key="2">
    <source>
        <dbReference type="EMBL" id="PWN25944.1"/>
    </source>
</evidence>
<feature type="region of interest" description="Disordered" evidence="1">
    <location>
        <begin position="983"/>
        <end position="1019"/>
    </location>
</feature>
<feature type="region of interest" description="Disordered" evidence="1">
    <location>
        <begin position="537"/>
        <end position="958"/>
    </location>
</feature>
<feature type="compositionally biased region" description="Polar residues" evidence="1">
    <location>
        <begin position="41"/>
        <end position="51"/>
    </location>
</feature>
<accession>A0A316ULX2</accession>
<sequence>MKRMTNFLSSDKSRPATASTPVTPAVAGRKSDDGQRLELAGSSSPSEQSFGVQRGASPAPGSAAAGNLATIPESRQQAYFDLPTSGTLPMYSAAPRTPMAFLSPHPTGQTTMSQSAGPQSVGQMGAVQYLAAPVQAAQGQRTASSSSSPDPNPVDRADLHRSLKSLETLLAQLDEYRDLQAALAKCEKKLFKSCAELAKNNKAVVAAAPASALQHSAAIFEAQHEVTSKHAKMVQKEYEALNEACAKYFKKVAKEERTHEDLVQGLEIKVRKVQSTYDGKKAQSGPRALEAHDRYIATMSSLTNDIAKAKTTHASSIGVKSHSTALLVASAVGGLAEASFRAQCETVRRSGPNVGPLAQWVNFCSSEAMPSNAPIELSEEEVGVAAHFAVAEAQAAEAQRLAKEAALHQVRSQAVGEWKHQQQEQQQQYAALAAQSLLGSPQVGGHQGLDPSFAFSDKPNPQQQTMLAAALPRLDSSGKEVDAAKEKRDFRLGASYNDEAPKQSEQAERVIVEEKEEEGAEGEIENGLRVIKDVGQGVQRKASAHSQHSQAAEPTMIDHGPASTAIRDGQPVPRKSTPAEAVSSSSSSPLSSSLQRDSSQTSGSANGSSSGPSGTGSAISSSSSSTAPASPYPRTPDEGDPLPSSTAALGGLQVPPAVPEESEAPLSTSTSSPSMPRMASPKPLRPSPAVTPTKPVAKKPGETLSPSPSVKHRWEQERERALARQRETELERRLQQAEDRLRFVERANPPPAESSRGGGGALVAPSARDQGRMSPSSYESSSQAPRSPRTFDRYDDRSRDAARQQLQPPSRPTSQLYRQEAPSSVDGPYPRHSAAFERPPLQQQPQRRRQSSTESERSFVARMKAHYQAEKFATTSTAPSSGFGRRGAGQDAHDDRDHLKRPQQQNRRATMPVAPSVSPGEFGQYRDRDQDRRPVSPYDQQHRGAYAAASSPAPPRHSDICGCQSCSARHYATDSVKASMMQGAMRGDGGAGNTGGTRRGMMGMNEAGRQGVLSMGRER</sequence>
<evidence type="ECO:0000256" key="1">
    <source>
        <dbReference type="SAM" id="MobiDB-lite"/>
    </source>
</evidence>
<feature type="compositionally biased region" description="Low complexity" evidence="1">
    <location>
        <begin position="15"/>
        <end position="27"/>
    </location>
</feature>
<feature type="compositionally biased region" description="Basic and acidic residues" evidence="1">
    <location>
        <begin position="712"/>
        <end position="745"/>
    </location>
</feature>
<feature type="compositionally biased region" description="Low complexity" evidence="1">
    <location>
        <begin position="55"/>
        <end position="66"/>
    </location>
</feature>
<feature type="region of interest" description="Disordered" evidence="1">
    <location>
        <begin position="489"/>
        <end position="508"/>
    </location>
</feature>
<feature type="compositionally biased region" description="Basic and acidic residues" evidence="1">
    <location>
        <begin position="499"/>
        <end position="508"/>
    </location>
</feature>
<keyword evidence="3" id="KW-1185">Reference proteome</keyword>
<feature type="compositionally biased region" description="Low complexity" evidence="1">
    <location>
        <begin position="583"/>
        <end position="629"/>
    </location>
</feature>
<feature type="compositionally biased region" description="Polar residues" evidence="1">
    <location>
        <begin position="1"/>
        <end position="10"/>
    </location>
</feature>
<dbReference type="Proteomes" id="UP000245884">
    <property type="component" value="Unassembled WGS sequence"/>
</dbReference>
<dbReference type="STRING" id="1569628.A0A316ULX2"/>
<feature type="region of interest" description="Disordered" evidence="1">
    <location>
        <begin position="97"/>
        <end position="119"/>
    </location>
</feature>
<proteinExistence type="predicted"/>
<feature type="compositionally biased region" description="Basic and acidic residues" evidence="1">
    <location>
        <begin position="789"/>
        <end position="802"/>
    </location>
</feature>
<organism evidence="2 3">
    <name type="scientific">Jaminaea rosea</name>
    <dbReference type="NCBI Taxonomy" id="1569628"/>
    <lineage>
        <taxon>Eukaryota</taxon>
        <taxon>Fungi</taxon>
        <taxon>Dikarya</taxon>
        <taxon>Basidiomycota</taxon>
        <taxon>Ustilaginomycotina</taxon>
        <taxon>Exobasidiomycetes</taxon>
        <taxon>Microstromatales</taxon>
        <taxon>Microstromatales incertae sedis</taxon>
        <taxon>Jaminaea</taxon>
    </lineage>
</organism>
<feature type="compositionally biased region" description="Polar residues" evidence="1">
    <location>
        <begin position="804"/>
        <end position="817"/>
    </location>
</feature>
<feature type="compositionally biased region" description="Polar residues" evidence="1">
    <location>
        <begin position="106"/>
        <end position="119"/>
    </location>
</feature>
<dbReference type="EMBL" id="KZ819673">
    <property type="protein sequence ID" value="PWN25944.1"/>
    <property type="molecule type" value="Genomic_DNA"/>
</dbReference>
<feature type="compositionally biased region" description="Low complexity" evidence="1">
    <location>
        <begin position="774"/>
        <end position="788"/>
    </location>
</feature>
<dbReference type="GeneID" id="37031488"/>
<evidence type="ECO:0000313" key="3">
    <source>
        <dbReference type="Proteomes" id="UP000245884"/>
    </source>
</evidence>
<feature type="region of interest" description="Disordered" evidence="1">
    <location>
        <begin position="1"/>
        <end position="70"/>
    </location>
</feature>
<feature type="compositionally biased region" description="Gly residues" evidence="1">
    <location>
        <begin position="986"/>
        <end position="998"/>
    </location>
</feature>
<feature type="compositionally biased region" description="Low complexity" evidence="1">
    <location>
        <begin position="664"/>
        <end position="682"/>
    </location>
</feature>
<dbReference type="OrthoDB" id="2450055at2759"/>
<name>A0A316ULX2_9BASI</name>
<feature type="region of interest" description="Disordered" evidence="1">
    <location>
        <begin position="135"/>
        <end position="157"/>
    </location>
</feature>
<feature type="compositionally biased region" description="Basic and acidic residues" evidence="1">
    <location>
        <begin position="924"/>
        <end position="934"/>
    </location>
</feature>
<reference evidence="2 3" key="1">
    <citation type="journal article" date="2018" name="Mol. Biol. Evol.">
        <title>Broad Genomic Sampling Reveals a Smut Pathogenic Ancestry of the Fungal Clade Ustilaginomycotina.</title>
        <authorList>
            <person name="Kijpornyongpan T."/>
            <person name="Mondo S.J."/>
            <person name="Barry K."/>
            <person name="Sandor L."/>
            <person name="Lee J."/>
            <person name="Lipzen A."/>
            <person name="Pangilinan J."/>
            <person name="LaButti K."/>
            <person name="Hainaut M."/>
            <person name="Henrissat B."/>
            <person name="Grigoriev I.V."/>
            <person name="Spatafora J.W."/>
            <person name="Aime M.C."/>
        </authorList>
    </citation>
    <scope>NUCLEOTIDE SEQUENCE [LARGE SCALE GENOMIC DNA]</scope>
    <source>
        <strain evidence="2 3">MCA 5214</strain>
    </source>
</reference>
<gene>
    <name evidence="2" type="ORF">BDZ90DRAFT_54570</name>
</gene>
<dbReference type="AlphaFoldDB" id="A0A316ULX2"/>
<dbReference type="RefSeq" id="XP_025360556.1">
    <property type="nucleotide sequence ID" value="XM_025509665.1"/>
</dbReference>
<protein>
    <submittedName>
        <fullName evidence="2">Uncharacterized protein</fullName>
    </submittedName>
</protein>
<feature type="compositionally biased region" description="Basic and acidic residues" evidence="1">
    <location>
        <begin position="891"/>
        <end position="900"/>
    </location>
</feature>